<dbReference type="InterPro" id="IPR006133">
    <property type="entry name" value="DNA-dir_DNA_pol_B_exonuc"/>
</dbReference>
<evidence type="ECO:0000256" key="5">
    <source>
        <dbReference type="ARBA" id="ARBA00023125"/>
    </source>
</evidence>
<comment type="caution">
    <text evidence="10">The sequence shown here is derived from an EMBL/GenBank/DDBJ whole genome shotgun (WGS) entry which is preliminary data.</text>
</comment>
<dbReference type="Gene3D" id="3.90.1600.10">
    <property type="entry name" value="Palm domain of DNA polymerase"/>
    <property type="match status" value="2"/>
</dbReference>
<evidence type="ECO:0000313" key="11">
    <source>
        <dbReference type="Proteomes" id="UP000239539"/>
    </source>
</evidence>
<comment type="catalytic activity">
    <reaction evidence="6 7">
        <text>DNA(n) + a 2'-deoxyribonucleoside 5'-triphosphate = DNA(n+1) + diphosphate</text>
        <dbReference type="Rhea" id="RHEA:22508"/>
        <dbReference type="Rhea" id="RHEA-COMP:17339"/>
        <dbReference type="Rhea" id="RHEA-COMP:17340"/>
        <dbReference type="ChEBI" id="CHEBI:33019"/>
        <dbReference type="ChEBI" id="CHEBI:61560"/>
        <dbReference type="ChEBI" id="CHEBI:173112"/>
        <dbReference type="EC" id="2.7.7.7"/>
    </reaction>
</comment>
<dbReference type="InterPro" id="IPR043502">
    <property type="entry name" value="DNA/RNA_pol_sf"/>
</dbReference>
<dbReference type="SUPFAM" id="SSF56672">
    <property type="entry name" value="DNA/RNA polymerases"/>
    <property type="match status" value="1"/>
</dbReference>
<dbReference type="SUPFAM" id="SSF53098">
    <property type="entry name" value="Ribonuclease H-like"/>
    <property type="match status" value="1"/>
</dbReference>
<dbReference type="Gene3D" id="1.10.287.690">
    <property type="entry name" value="Helix hairpin bin"/>
    <property type="match status" value="1"/>
</dbReference>
<dbReference type="PROSITE" id="PS00116">
    <property type="entry name" value="DNA_POLYMERASE_B"/>
    <property type="match status" value="1"/>
</dbReference>
<evidence type="ECO:0000259" key="9">
    <source>
        <dbReference type="Pfam" id="PF03104"/>
    </source>
</evidence>
<proteinExistence type="inferred from homology"/>
<dbReference type="Gene3D" id="6.10.140.1130">
    <property type="match status" value="1"/>
</dbReference>
<dbReference type="Gene3D" id="2.40.50.590">
    <property type="match status" value="1"/>
</dbReference>
<dbReference type="SMART" id="SM00486">
    <property type="entry name" value="POLBc"/>
    <property type="match status" value="1"/>
</dbReference>
<evidence type="ECO:0000259" key="8">
    <source>
        <dbReference type="Pfam" id="PF00136"/>
    </source>
</evidence>
<dbReference type="PRINTS" id="PR00106">
    <property type="entry name" value="DNAPOLB"/>
</dbReference>
<evidence type="ECO:0000313" key="10">
    <source>
        <dbReference type="EMBL" id="PRO68030.1"/>
    </source>
</evidence>
<dbReference type="PANTHER" id="PTHR10322:SF23">
    <property type="entry name" value="DNA POLYMERASE DELTA CATALYTIC SUBUNIT"/>
    <property type="match status" value="1"/>
</dbReference>
<dbReference type="InterPro" id="IPR023211">
    <property type="entry name" value="DNA_pol_palm_dom_sf"/>
</dbReference>
<keyword evidence="7" id="KW-0235">DNA replication</keyword>
<keyword evidence="2 7" id="KW-0808">Transferase</keyword>
<evidence type="ECO:0000256" key="6">
    <source>
        <dbReference type="ARBA" id="ARBA00049244"/>
    </source>
</evidence>
<accession>A0ABX5CKE3</accession>
<dbReference type="InterPro" id="IPR017964">
    <property type="entry name" value="DNA-dir_DNA_pol_B_CS"/>
</dbReference>
<dbReference type="RefSeq" id="WP_105932144.1">
    <property type="nucleotide sequence ID" value="NZ_PVNO01000028.1"/>
</dbReference>
<evidence type="ECO:0000256" key="3">
    <source>
        <dbReference type="ARBA" id="ARBA00022695"/>
    </source>
</evidence>
<keyword evidence="3 7" id="KW-0548">Nucleotidyltransferase</keyword>
<dbReference type="Gene3D" id="1.10.132.60">
    <property type="entry name" value="DNA polymerase family B, C-terminal domain"/>
    <property type="match status" value="1"/>
</dbReference>
<evidence type="ECO:0000256" key="1">
    <source>
        <dbReference type="ARBA" id="ARBA00005755"/>
    </source>
</evidence>
<feature type="domain" description="DNA-directed DNA polymerase family B exonuclease" evidence="9">
    <location>
        <begin position="108"/>
        <end position="313"/>
    </location>
</feature>
<protein>
    <recommendedName>
        <fullName evidence="7">DNA polymerase</fullName>
        <ecNumber evidence="7">2.7.7.7</ecNumber>
    </recommendedName>
</protein>
<dbReference type="EMBL" id="PVNO01000028">
    <property type="protein sequence ID" value="PRO68030.1"/>
    <property type="molecule type" value="Genomic_DNA"/>
</dbReference>
<dbReference type="PANTHER" id="PTHR10322">
    <property type="entry name" value="DNA POLYMERASE CATALYTIC SUBUNIT"/>
    <property type="match status" value="1"/>
</dbReference>
<dbReference type="Proteomes" id="UP000239539">
    <property type="component" value="Unassembled WGS sequence"/>
</dbReference>
<dbReference type="InterPro" id="IPR036397">
    <property type="entry name" value="RNaseH_sf"/>
</dbReference>
<keyword evidence="5 7" id="KW-0238">DNA-binding</keyword>
<dbReference type="Pfam" id="PF00136">
    <property type="entry name" value="DNA_pol_B"/>
    <property type="match status" value="1"/>
</dbReference>
<dbReference type="InterPro" id="IPR042087">
    <property type="entry name" value="DNA_pol_B_thumb"/>
</dbReference>
<organism evidence="10 11">
    <name type="scientific">Alteromonas gracilis</name>
    <dbReference type="NCBI Taxonomy" id="1479524"/>
    <lineage>
        <taxon>Bacteria</taxon>
        <taxon>Pseudomonadati</taxon>
        <taxon>Pseudomonadota</taxon>
        <taxon>Gammaproteobacteria</taxon>
        <taxon>Alteromonadales</taxon>
        <taxon>Alteromonadaceae</taxon>
        <taxon>Alteromonas/Salinimonas group</taxon>
        <taxon>Alteromonas</taxon>
    </lineage>
</organism>
<sequence length="794" mass="89842">MPSTSIHQGFILNKSTFTVRGKVYVELWVKTAKQIVKLISAPQNPTCFVAEEQEPLLRELADHISLKLFVSDDGFYTLEQTKVATVKTKTESQMHQLRQLAREKDITLYEADIRVADRYLMERFVYGAVEFVAPALNSESENNELLIDTIENVQIRPCEYRTTFSSLSIDIECNENEELFSIALSGDGLNIVILVRPPGTSEHQLNAAKENPYQLIVVESERELLNVFFTHITTFDPDIILGWNVKQFDMAVLARRTVANNLKFAIGRRSREASVRQWEDQTLVDVPGRCVIDGIEALKTMTYQFESYSLDHVSEALLGENKLIQESDKLAAIKRLYYEDPIALANYNFKDTELVNRIQEKTQFIDFLALRSTLTGLDMSRPGGSVAAFLNVYLPKLHRRAYVAGVRPENGGLASPGGYVMRSQPGLYEDVLVLDFKSLYPSIIRTFKIDPVGLAEGLKSPENAIEGFKGAVFSRTTHFLPAIIENLWLQRDEAKKQKDSPRSQAIKILMNSFYGVLGSGGCPFYDPRLASSITLRGHEIMQTTAGWIEELGYQVIYGDTDSTFVHVEGNDTLGSPETTGIKLAEIINEKWTALLRERFDIDCHLEIEFESHFSTFFMPTIRGSTEGSKKRYAGMRGDELIFKGLENVRSDWTTLAKSFQYQLYKKVFSGQPIEKYISDTLNAVKSGQMDDELVYKKRLRKPLSSYTKSLPPHVKAARRADELFKEQGLPLRYKSNTTIAYVITVQGPQTIETVSAPLHYDHYIEKQIQPIADSILPLIGASFEHIANDQLSLF</sequence>
<dbReference type="InterPro" id="IPR006134">
    <property type="entry name" value="DNA-dir_DNA_pol_B_multi_dom"/>
</dbReference>
<dbReference type="CDD" id="cd05537">
    <property type="entry name" value="POLBc_Pol_II"/>
    <property type="match status" value="1"/>
</dbReference>
<dbReference type="Pfam" id="PF03104">
    <property type="entry name" value="DNA_pol_B_exo1"/>
    <property type="match status" value="1"/>
</dbReference>
<comment type="similarity">
    <text evidence="1 7">Belongs to the DNA polymerase type-B family.</text>
</comment>
<feature type="domain" description="DNA-directed DNA polymerase family B multifunctional" evidence="8">
    <location>
        <begin position="395"/>
        <end position="760"/>
    </location>
</feature>
<evidence type="ECO:0000256" key="7">
    <source>
        <dbReference type="RuleBase" id="RU000442"/>
    </source>
</evidence>
<dbReference type="NCBIfam" id="NF004421">
    <property type="entry name" value="PRK05762.1-2"/>
    <property type="match status" value="1"/>
</dbReference>
<name>A0ABX5CKE3_9ALTE</name>
<keyword evidence="11" id="KW-1185">Reference proteome</keyword>
<gene>
    <name evidence="10" type="ORF">C6Y39_15005</name>
</gene>
<reference evidence="11" key="1">
    <citation type="journal article" date="2020" name="Int. J. Syst. Evol. Microbiol.">
        <title>Alteromonas alba sp. nov., a marine bacterium isolated from the seawater of the West Pacific Ocean.</title>
        <authorList>
            <person name="Sun C."/>
            <person name="Wu Y.-H."/>
            <person name="Xamxidin M."/>
            <person name="Cheng H."/>
            <person name="Xu X.-W."/>
        </authorList>
    </citation>
    <scope>NUCLEOTIDE SEQUENCE [LARGE SCALE GENOMIC DNA]</scope>
    <source>
        <strain evidence="11">9a2</strain>
    </source>
</reference>
<dbReference type="InterPro" id="IPR012337">
    <property type="entry name" value="RNaseH-like_sf"/>
</dbReference>
<dbReference type="Gene3D" id="3.30.420.10">
    <property type="entry name" value="Ribonuclease H-like superfamily/Ribonuclease H"/>
    <property type="match status" value="1"/>
</dbReference>
<evidence type="ECO:0000256" key="2">
    <source>
        <dbReference type="ARBA" id="ARBA00022679"/>
    </source>
</evidence>
<dbReference type="InterPro" id="IPR050240">
    <property type="entry name" value="DNA_pol_type-B"/>
</dbReference>
<dbReference type="EC" id="2.7.7.7" evidence="7"/>
<evidence type="ECO:0000256" key="4">
    <source>
        <dbReference type="ARBA" id="ARBA00022932"/>
    </source>
</evidence>
<keyword evidence="4 7" id="KW-0239">DNA-directed DNA polymerase</keyword>
<dbReference type="InterPro" id="IPR006172">
    <property type="entry name" value="DNA-dir_DNA_pol_B"/>
</dbReference>